<organism evidence="1 2">
    <name type="scientific">Gonapodya prolifera (strain JEL478)</name>
    <name type="common">Monoblepharis prolifera</name>
    <dbReference type="NCBI Taxonomy" id="1344416"/>
    <lineage>
        <taxon>Eukaryota</taxon>
        <taxon>Fungi</taxon>
        <taxon>Fungi incertae sedis</taxon>
        <taxon>Chytridiomycota</taxon>
        <taxon>Chytridiomycota incertae sedis</taxon>
        <taxon>Monoblepharidomycetes</taxon>
        <taxon>Monoblepharidales</taxon>
        <taxon>Gonapodyaceae</taxon>
        <taxon>Gonapodya</taxon>
    </lineage>
</organism>
<dbReference type="EMBL" id="KQ965739">
    <property type="protein sequence ID" value="KXS19238.1"/>
    <property type="molecule type" value="Genomic_DNA"/>
</dbReference>
<proteinExistence type="predicted"/>
<feature type="non-terminal residue" evidence="1">
    <location>
        <position position="1"/>
    </location>
</feature>
<evidence type="ECO:0000313" key="1">
    <source>
        <dbReference type="EMBL" id="KXS19238.1"/>
    </source>
</evidence>
<dbReference type="Gene3D" id="3.40.50.11350">
    <property type="match status" value="1"/>
</dbReference>
<reference evidence="1 2" key="1">
    <citation type="journal article" date="2015" name="Genome Biol. Evol.">
        <title>Phylogenomic analyses indicate that early fungi evolved digesting cell walls of algal ancestors of land plants.</title>
        <authorList>
            <person name="Chang Y."/>
            <person name="Wang S."/>
            <person name="Sekimoto S."/>
            <person name="Aerts A.L."/>
            <person name="Choi C."/>
            <person name="Clum A."/>
            <person name="LaButti K.M."/>
            <person name="Lindquist E.A."/>
            <person name="Yee Ngan C."/>
            <person name="Ohm R.A."/>
            <person name="Salamov A.A."/>
            <person name="Grigoriev I.V."/>
            <person name="Spatafora J.W."/>
            <person name="Berbee M.L."/>
        </authorList>
    </citation>
    <scope>NUCLEOTIDE SEQUENCE [LARGE SCALE GENOMIC DNA]</scope>
    <source>
        <strain evidence="1 2">JEL478</strain>
    </source>
</reference>
<evidence type="ECO:0000313" key="2">
    <source>
        <dbReference type="Proteomes" id="UP000070544"/>
    </source>
</evidence>
<accession>A0A139AR71</accession>
<dbReference type="AlphaFoldDB" id="A0A139AR71"/>
<name>A0A139AR71_GONPJ</name>
<dbReference type="Proteomes" id="UP000070544">
    <property type="component" value="Unassembled WGS sequence"/>
</dbReference>
<gene>
    <name evidence="1" type="ORF">M427DRAFT_53193</name>
</gene>
<dbReference type="OrthoDB" id="2413580at2759"/>
<sequence length="295" mass="33008">MEAFFAISQLVMRVTGGAKDASYNFFSANFAYRNSLPQAFPSSNMEQPLNLLNNMSRFYVIGIQIRTLKETDTVPPIKHYVDAAMAIWRSSRQPWSKTRIFLATDTASAREEVRSELLLHHKTIVSDCASINSELVACEGSADLEVEHLLYREDSDISFGNIISRTVESDTDGLIDMKLLSMCDDLVVTYGSSFGFVGAAWGGIVPTYVLHLKPEIANKGHRYPDGTRNRTDPKAGYKLDMFTFFFYRALSTEPCMTQLILKFDDNTMGASKASFTGAGNPLWPHYVQCESPNPF</sequence>
<protein>
    <submittedName>
        <fullName evidence="1">Uncharacterized protein</fullName>
    </submittedName>
</protein>
<dbReference type="STRING" id="1344416.A0A139AR71"/>
<keyword evidence="2" id="KW-1185">Reference proteome</keyword>